<dbReference type="EMBL" id="CAJVCE010000016">
    <property type="protein sequence ID" value="CAG7651740.1"/>
    <property type="molecule type" value="Genomic_DNA"/>
</dbReference>
<name>A0ABM8VNN3_9BACL</name>
<sequence>MFDDYMLDENDIYCITRKDLIDYGIQFLDGVGSYSICKVCIKNGGSCCNFCSHLKNGVGCQSRNISCTSWLCGYLKLLFYSAGLLKGWNALWDEVPGIDFRKDYTPPLIKMKVHLHLEVPRLKELGEALAADLKSKLSRDEDNLDFIVLKEDLDDLIDEIHFAENSTVASFYKRRLDHILKDFTEFRRSVIRMKLQN</sequence>
<accession>A0ABM8VNN3</accession>
<reference evidence="1 2" key="1">
    <citation type="submission" date="2021-06" db="EMBL/GenBank/DDBJ databases">
        <authorList>
            <person name="Criscuolo A."/>
        </authorList>
    </citation>
    <scope>NUCLEOTIDE SEQUENCE [LARGE SCALE GENOMIC DNA]</scope>
    <source>
        <strain evidence="2">CIP 111802</strain>
    </source>
</reference>
<proteinExistence type="predicted"/>
<evidence type="ECO:0000313" key="1">
    <source>
        <dbReference type="EMBL" id="CAG7651740.1"/>
    </source>
</evidence>
<evidence type="ECO:0000313" key="2">
    <source>
        <dbReference type="Proteomes" id="UP000730618"/>
    </source>
</evidence>
<dbReference type="Proteomes" id="UP000730618">
    <property type="component" value="Unassembled WGS sequence"/>
</dbReference>
<organism evidence="1 2">
    <name type="scientific">Paenibacillus allorhizosphaerae</name>
    <dbReference type="NCBI Taxonomy" id="2849866"/>
    <lineage>
        <taxon>Bacteria</taxon>
        <taxon>Bacillati</taxon>
        <taxon>Bacillota</taxon>
        <taxon>Bacilli</taxon>
        <taxon>Bacillales</taxon>
        <taxon>Paenibacillaceae</taxon>
        <taxon>Paenibacillus</taxon>
    </lineage>
</organism>
<evidence type="ECO:0008006" key="3">
    <source>
        <dbReference type="Google" id="ProtNLM"/>
    </source>
</evidence>
<gene>
    <name evidence="1" type="ORF">PAECIP111802_05039</name>
</gene>
<keyword evidence="2" id="KW-1185">Reference proteome</keyword>
<protein>
    <recommendedName>
        <fullName evidence="3">DNA mismatch repair protein</fullName>
    </recommendedName>
</protein>
<comment type="caution">
    <text evidence="1">The sequence shown here is derived from an EMBL/GenBank/DDBJ whole genome shotgun (WGS) entry which is preliminary data.</text>
</comment>
<dbReference type="RefSeq" id="WP_218101287.1">
    <property type="nucleotide sequence ID" value="NZ_CAJVCE010000016.1"/>
</dbReference>